<gene>
    <name evidence="2" type="ORF">HYG87_01860</name>
</gene>
<proteinExistence type="predicted"/>
<reference evidence="2" key="1">
    <citation type="submission" date="2020-07" db="EMBL/GenBank/DDBJ databases">
        <title>Methanobacterium. sp. MethCan genome.</title>
        <authorList>
            <person name="Postec A."/>
            <person name="Quemeneur M."/>
        </authorList>
    </citation>
    <scope>NUCLEOTIDE SEQUENCE</scope>
    <source>
        <strain evidence="2">MethCAN</strain>
    </source>
</reference>
<feature type="transmembrane region" description="Helical" evidence="1">
    <location>
        <begin position="114"/>
        <end position="140"/>
    </location>
</feature>
<dbReference type="GeneID" id="64819470"/>
<protein>
    <recommendedName>
        <fullName evidence="4">DUF4013 domain-containing protein</fullName>
    </recommendedName>
</protein>
<organism evidence="2 3">
    <name type="scientific">Methanobacterium alkalithermotolerans</name>
    <dbReference type="NCBI Taxonomy" id="2731220"/>
    <lineage>
        <taxon>Archaea</taxon>
        <taxon>Methanobacteriati</taxon>
        <taxon>Methanobacteriota</taxon>
        <taxon>Methanomada group</taxon>
        <taxon>Methanobacteria</taxon>
        <taxon>Methanobacteriales</taxon>
        <taxon>Methanobacteriaceae</taxon>
        <taxon>Methanobacterium</taxon>
    </lineage>
</organism>
<dbReference type="RefSeq" id="WP_211533544.1">
    <property type="nucleotide sequence ID" value="NZ_CP058560.1"/>
</dbReference>
<name>A0A8T8K6B2_9EURY</name>
<evidence type="ECO:0008006" key="4">
    <source>
        <dbReference type="Google" id="ProtNLM"/>
    </source>
</evidence>
<feature type="transmembrane region" description="Helical" evidence="1">
    <location>
        <begin position="63"/>
        <end position="93"/>
    </location>
</feature>
<feature type="transmembrane region" description="Helical" evidence="1">
    <location>
        <begin position="178"/>
        <end position="210"/>
    </location>
</feature>
<evidence type="ECO:0000256" key="1">
    <source>
        <dbReference type="SAM" id="Phobius"/>
    </source>
</evidence>
<feature type="transmembrane region" description="Helical" evidence="1">
    <location>
        <begin position="268"/>
        <end position="285"/>
    </location>
</feature>
<evidence type="ECO:0000313" key="2">
    <source>
        <dbReference type="EMBL" id="QUH22600.1"/>
    </source>
</evidence>
<feature type="transmembrane region" description="Helical" evidence="1">
    <location>
        <begin position="21"/>
        <end position="43"/>
    </location>
</feature>
<dbReference type="AlphaFoldDB" id="A0A8T8K6B2"/>
<keyword evidence="1" id="KW-1133">Transmembrane helix</keyword>
<dbReference type="EMBL" id="CP058560">
    <property type="protein sequence ID" value="QUH22600.1"/>
    <property type="molecule type" value="Genomic_DNA"/>
</dbReference>
<keyword evidence="1" id="KW-0472">Membrane</keyword>
<dbReference type="KEGG" id="meme:HYG87_01860"/>
<evidence type="ECO:0000313" key="3">
    <source>
        <dbReference type="Proteomes" id="UP000681041"/>
    </source>
</evidence>
<sequence>MIDTKEIKKIKLTPFTRMSATIYAILGLVSALIMLVIIIAVQASGITAQMAPQLANFNWITGVGIPLIVILPVVSFIVTVAVSFISATLYNLLVPRLGGIKLELEGEDLQKIPVVAFSLITSAIGAIWAFIIGLLMAAFLSPFFSLISSLPIPAEITAELSNSTGTAINGSLVGSVGILVTLLLVIGLPIMAFVFGFIWNALLALIYNYLVIRVAKIKLNFSQLTGTLYELTHIPVMPTALAVAILYALLGLISGILNQNYGEFITNFIWYFIATAIAAKAYNYLAPKIGSVKLNLE</sequence>
<feature type="transmembrane region" description="Helical" evidence="1">
    <location>
        <begin position="231"/>
        <end position="256"/>
    </location>
</feature>
<dbReference type="OrthoDB" id="71451at2157"/>
<keyword evidence="3" id="KW-1185">Reference proteome</keyword>
<keyword evidence="1" id="KW-0812">Transmembrane</keyword>
<dbReference type="Proteomes" id="UP000681041">
    <property type="component" value="Chromosome"/>
</dbReference>
<accession>A0A8T8K6B2</accession>